<dbReference type="PANTHER" id="PTHR37826">
    <property type="entry name" value="FLOTILLIN BAND_7_5 DOMAIN PROTEIN"/>
    <property type="match status" value="1"/>
</dbReference>
<dbReference type="InterPro" id="IPR033880">
    <property type="entry name" value="SPFH_YdjI"/>
</dbReference>
<keyword evidence="3" id="KW-1185">Reference proteome</keyword>
<dbReference type="InterPro" id="IPR036013">
    <property type="entry name" value="Band_7/SPFH_dom_sf"/>
</dbReference>
<accession>A0A3P1SEX8</accession>
<evidence type="ECO:0000259" key="1">
    <source>
        <dbReference type="Pfam" id="PF13421"/>
    </source>
</evidence>
<evidence type="ECO:0000313" key="3">
    <source>
        <dbReference type="Proteomes" id="UP000280444"/>
    </source>
</evidence>
<name>A0A3P1SEX8_9ACTO</name>
<gene>
    <name evidence="2" type="ORF">EII11_05495</name>
</gene>
<dbReference type="EMBL" id="RQZF01000003">
    <property type="protein sequence ID" value="RRC95708.1"/>
    <property type="molecule type" value="Genomic_DNA"/>
</dbReference>
<comment type="caution">
    <text evidence="2">The sequence shown here is derived from an EMBL/GenBank/DDBJ whole genome shotgun (WGS) entry which is preliminary data.</text>
</comment>
<protein>
    <submittedName>
        <fullName evidence="2">Virion core protein</fullName>
    </submittedName>
</protein>
<dbReference type="OrthoDB" id="9764015at2"/>
<dbReference type="Pfam" id="PF13421">
    <property type="entry name" value="Band_7_1"/>
    <property type="match status" value="1"/>
</dbReference>
<sequence length="415" mass="44482">MGLERVTDQRPQSFSASDILRAGKEAVLGGLGDQWLEVIEATNMGEGVVFTKGSLLTGVGRSNGVNSGTEDIISSGSRIHVYDNQAMLLVDSGAIVDVTAEPGVYTVNTSSSPSLMVGQLDASVRDTFERFKFGGVTPRKQQAFYVNLQEIKGIRFGTPNPINYFDAFYNAELFLRCHGTFSIKITDPILFYREAIARNAQHVHISNIQEQYMAEFLEALQSAINQMSVDGVRISQVTSKAVELSRYMREALDQEWRERRGIEVCSVGIAALSYDDASREIIDMRSKGAVLQDPSVREGYVQGSVARGIEAAGSNEAGAGSALLGVGIGMQAGGAFTQAASACNHAQMTAGTPTPTAIAEWNCPGCATVNRSKFCPRCGRPRPKEDAVASFCGGCGVRFEGARPNFCPECGAAQA</sequence>
<proteinExistence type="predicted"/>
<organism evidence="2 3">
    <name type="scientific">Schaalia canis</name>
    <dbReference type="NCBI Taxonomy" id="100469"/>
    <lineage>
        <taxon>Bacteria</taxon>
        <taxon>Bacillati</taxon>
        <taxon>Actinomycetota</taxon>
        <taxon>Actinomycetes</taxon>
        <taxon>Actinomycetales</taxon>
        <taxon>Actinomycetaceae</taxon>
        <taxon>Schaalia</taxon>
    </lineage>
</organism>
<dbReference type="PANTHER" id="PTHR37826:SF2">
    <property type="entry name" value="ZINC-RIBBON DOMAIN-CONTAINING PROTEIN"/>
    <property type="match status" value="1"/>
</dbReference>
<evidence type="ECO:0000313" key="2">
    <source>
        <dbReference type="EMBL" id="RRC95708.1"/>
    </source>
</evidence>
<reference evidence="2 3" key="1">
    <citation type="submission" date="2018-11" db="EMBL/GenBank/DDBJ databases">
        <title>Genomes From Bacteria Associated with the Canine Oral Cavity: a Test Case for Automated Genome-Based Taxonomic Assignment.</title>
        <authorList>
            <person name="Coil D.A."/>
            <person name="Jospin G."/>
            <person name="Darling A.E."/>
            <person name="Wallis C."/>
            <person name="Davis I.J."/>
            <person name="Harris S."/>
            <person name="Eisen J.A."/>
            <person name="Holcombe L.J."/>
            <person name="O'Flynn C."/>
        </authorList>
    </citation>
    <scope>NUCLEOTIDE SEQUENCE [LARGE SCALE GENOMIC DNA]</scope>
    <source>
        <strain evidence="2 3">OH770</strain>
    </source>
</reference>
<dbReference type="Proteomes" id="UP000280444">
    <property type="component" value="Unassembled WGS sequence"/>
</dbReference>
<dbReference type="AlphaFoldDB" id="A0A3P1SEX8"/>
<dbReference type="SUPFAM" id="SSF117892">
    <property type="entry name" value="Band 7/SPFH domain"/>
    <property type="match status" value="1"/>
</dbReference>
<dbReference type="CDD" id="cd03408">
    <property type="entry name" value="SPFH_like_u1"/>
    <property type="match status" value="1"/>
</dbReference>
<dbReference type="RefSeq" id="WP_124869715.1">
    <property type="nucleotide sequence ID" value="NZ_RQZF01000003.1"/>
</dbReference>
<feature type="domain" description="SPFH" evidence="1">
    <location>
        <begin position="71"/>
        <end position="286"/>
    </location>
</feature>